<dbReference type="Gene3D" id="3.20.20.10">
    <property type="entry name" value="Alanine racemase"/>
    <property type="match status" value="1"/>
</dbReference>
<evidence type="ECO:0000259" key="1">
    <source>
        <dbReference type="SMART" id="SM01119"/>
    </source>
</evidence>
<dbReference type="SMART" id="SM01119">
    <property type="entry name" value="D-ser_dehydrat"/>
    <property type="match status" value="1"/>
</dbReference>
<dbReference type="EMBL" id="QURH01000087">
    <property type="protein sequence ID" value="RFU42877.1"/>
    <property type="molecule type" value="Genomic_DNA"/>
</dbReference>
<reference evidence="2 3" key="1">
    <citation type="submission" date="2018-08" db="EMBL/GenBank/DDBJ databases">
        <title>Actinomadura jelena sp. nov., a novel Actinomycete isolated from soil in Chad.</title>
        <authorList>
            <person name="Shi L."/>
        </authorList>
    </citation>
    <scope>NUCLEOTIDE SEQUENCE [LARGE SCALE GENOMIC DNA]</scope>
    <source>
        <strain evidence="2 3">NEAU-G17</strain>
    </source>
</reference>
<dbReference type="PANTHER" id="PTHR28004:SF8">
    <property type="entry name" value="D-SERINE DEAMINASE"/>
    <property type="match status" value="1"/>
</dbReference>
<dbReference type="InterPro" id="IPR042208">
    <property type="entry name" value="D-ser_dehydrat-like_sf"/>
</dbReference>
<keyword evidence="3" id="KW-1185">Reference proteome</keyword>
<dbReference type="RefSeq" id="WP_117356198.1">
    <property type="nucleotide sequence ID" value="NZ_QURH01000087.1"/>
</dbReference>
<comment type="caution">
    <text evidence="2">The sequence shown here is derived from an EMBL/GenBank/DDBJ whole genome shotgun (WGS) entry which is preliminary data.</text>
</comment>
<dbReference type="InterPro" id="IPR029066">
    <property type="entry name" value="PLP-binding_barrel"/>
</dbReference>
<dbReference type="Gene3D" id="2.40.37.20">
    <property type="entry name" value="D-serine dehydratase-like domain"/>
    <property type="match status" value="1"/>
</dbReference>
<feature type="domain" description="D-serine dehydratase-like" evidence="1">
    <location>
        <begin position="308"/>
        <end position="400"/>
    </location>
</feature>
<dbReference type="InterPro" id="IPR026956">
    <property type="entry name" value="D-ser_dehydrat-like_dom"/>
</dbReference>
<protein>
    <submittedName>
        <fullName evidence="2">Amino acid deaminase</fullName>
    </submittedName>
</protein>
<dbReference type="InterPro" id="IPR051466">
    <property type="entry name" value="D-amino_acid_metab_enzyme"/>
</dbReference>
<gene>
    <name evidence="2" type="ORF">DZF91_04240</name>
</gene>
<sequence>MIDGEAVAGLRGERLDWRFQAVPADAHGRTVAEYLATRPALGDLGTPLLTLDAAALAHNLDLMARWTADAGVELAPHGKTTMAPQLWKAQLDAGAWGVTLANLPQLRVGRAFGVRRLLLANSLLDPAGLAWIAAELDRAPEFEFLCWADSVRTVELMDAALRDAGASRPVDVCVELGGPGGRTGARTLAEAEAVAGAVRSAPTLRLAGVAGYEGAFAHDASDASLDIVDGYLRRFADLFGRLSFEVDAPIATAGGSAYFDQVVDVLGALPSARVILRSGAYLIHDDGFYRGISPLARSAAGGERFRSAMHGWGRVVSRPERDLALVDTGKRDLPFDEGLPTPQLVRGRGTAPVADAHVSALADQHAFLRGADVEIGDVVRFGLSHPCTAMDKWQLIPVVSSADDAAPVVVDLVRTWF</sequence>
<evidence type="ECO:0000313" key="2">
    <source>
        <dbReference type="EMBL" id="RFU42877.1"/>
    </source>
</evidence>
<dbReference type="OrthoDB" id="9811417at2"/>
<dbReference type="Pfam" id="PF14031">
    <property type="entry name" value="D-ser_dehydrat"/>
    <property type="match status" value="1"/>
</dbReference>
<dbReference type="PANTHER" id="PTHR28004">
    <property type="entry name" value="ZGC:162816-RELATED"/>
    <property type="match status" value="1"/>
</dbReference>
<organism evidence="2 3">
    <name type="scientific">Actinomadura logoneensis</name>
    <dbReference type="NCBI Taxonomy" id="2293572"/>
    <lineage>
        <taxon>Bacteria</taxon>
        <taxon>Bacillati</taxon>
        <taxon>Actinomycetota</taxon>
        <taxon>Actinomycetes</taxon>
        <taxon>Streptosporangiales</taxon>
        <taxon>Thermomonosporaceae</taxon>
        <taxon>Actinomadura</taxon>
    </lineage>
</organism>
<evidence type="ECO:0000313" key="3">
    <source>
        <dbReference type="Proteomes" id="UP000261811"/>
    </source>
</evidence>
<dbReference type="AlphaFoldDB" id="A0A372JS89"/>
<dbReference type="SUPFAM" id="SSF51419">
    <property type="entry name" value="PLP-binding barrel"/>
    <property type="match status" value="1"/>
</dbReference>
<dbReference type="Proteomes" id="UP000261811">
    <property type="component" value="Unassembled WGS sequence"/>
</dbReference>
<accession>A0A372JS89</accession>
<name>A0A372JS89_9ACTN</name>
<proteinExistence type="predicted"/>